<accession>A0A7W7Y2S1</accession>
<evidence type="ECO:0000259" key="1">
    <source>
        <dbReference type="Pfam" id="PF13472"/>
    </source>
</evidence>
<evidence type="ECO:0000313" key="3">
    <source>
        <dbReference type="Proteomes" id="UP000528322"/>
    </source>
</evidence>
<dbReference type="PANTHER" id="PTHR30383">
    <property type="entry name" value="THIOESTERASE 1/PROTEASE 1/LYSOPHOSPHOLIPASE L1"/>
    <property type="match status" value="1"/>
</dbReference>
<keyword evidence="2" id="KW-0378">Hydrolase</keyword>
<organism evidence="2 3">
    <name type="scientific">Desulfurispira natronophila</name>
    <dbReference type="NCBI Taxonomy" id="682562"/>
    <lineage>
        <taxon>Bacteria</taxon>
        <taxon>Pseudomonadati</taxon>
        <taxon>Chrysiogenota</taxon>
        <taxon>Chrysiogenia</taxon>
        <taxon>Chrysiogenales</taxon>
        <taxon>Chrysiogenaceae</taxon>
        <taxon>Desulfurispira</taxon>
    </lineage>
</organism>
<dbReference type="EMBL" id="JACHID010000001">
    <property type="protein sequence ID" value="MBB5020874.1"/>
    <property type="molecule type" value="Genomic_DNA"/>
</dbReference>
<dbReference type="Pfam" id="PF13472">
    <property type="entry name" value="Lipase_GDSL_2"/>
    <property type="match status" value="1"/>
</dbReference>
<evidence type="ECO:0000313" key="2">
    <source>
        <dbReference type="EMBL" id="MBB5020874.1"/>
    </source>
</evidence>
<sequence length="205" mass="22695">MRRFLLVIILSLFLAVSLRAETTIVVLGDSLSAAYGIPPEKGWVTLLQEHLEQQGYSHQVINASINGETTAGGLARIDTLLQRHNPELLILELGGNDGLRGTSLDTIRSNLESMINRSYNSGAQVLLVGMQIPPSYGARYTREFSAIYQELSSIYNTPIVTDWLNEVGQDPTLMQSDGIHPNVKAQPYLLESIWKELESLLRADS</sequence>
<dbReference type="CDD" id="cd01822">
    <property type="entry name" value="Lysophospholipase_L1_like"/>
    <property type="match status" value="1"/>
</dbReference>
<dbReference type="InterPro" id="IPR051532">
    <property type="entry name" value="Ester_Hydrolysis_Enzymes"/>
</dbReference>
<dbReference type="PANTHER" id="PTHR30383:SF24">
    <property type="entry name" value="THIOESTERASE 1_PROTEASE 1_LYSOPHOSPHOLIPASE L1"/>
    <property type="match status" value="1"/>
</dbReference>
<proteinExistence type="predicted"/>
<dbReference type="Gene3D" id="3.40.50.1110">
    <property type="entry name" value="SGNH hydrolase"/>
    <property type="match status" value="1"/>
</dbReference>
<dbReference type="GO" id="GO:0004622">
    <property type="term" value="F:phosphatidylcholine lysophospholipase activity"/>
    <property type="evidence" value="ECO:0007669"/>
    <property type="project" value="UniProtKB-EC"/>
</dbReference>
<protein>
    <submittedName>
        <fullName evidence="2">Acyl-CoA thioesterase-1</fullName>
        <ecNumber evidence="2">3.1.1.5</ecNumber>
        <ecNumber evidence="2">3.1.2.-</ecNumber>
    </submittedName>
</protein>
<keyword evidence="3" id="KW-1185">Reference proteome</keyword>
<dbReference type="Proteomes" id="UP000528322">
    <property type="component" value="Unassembled WGS sequence"/>
</dbReference>
<dbReference type="SUPFAM" id="SSF52266">
    <property type="entry name" value="SGNH hydrolase"/>
    <property type="match status" value="1"/>
</dbReference>
<dbReference type="EC" id="3.1.2.-" evidence="2"/>
<comment type="caution">
    <text evidence="2">The sequence shown here is derived from an EMBL/GenBank/DDBJ whole genome shotgun (WGS) entry which is preliminary data.</text>
</comment>
<gene>
    <name evidence="2" type="ORF">HNR37_000177</name>
</gene>
<name>A0A7W7Y2S1_9BACT</name>
<dbReference type="InterPro" id="IPR036514">
    <property type="entry name" value="SGNH_hydro_sf"/>
</dbReference>
<dbReference type="EC" id="3.1.1.5" evidence="2"/>
<dbReference type="RefSeq" id="WP_183728459.1">
    <property type="nucleotide sequence ID" value="NZ_JACHID010000001.1"/>
</dbReference>
<dbReference type="InterPro" id="IPR013830">
    <property type="entry name" value="SGNH_hydro"/>
</dbReference>
<dbReference type="AlphaFoldDB" id="A0A7W7Y2S1"/>
<reference evidence="2 3" key="1">
    <citation type="submission" date="2020-08" db="EMBL/GenBank/DDBJ databases">
        <title>Genomic Encyclopedia of Type Strains, Phase IV (KMG-IV): sequencing the most valuable type-strain genomes for metagenomic binning, comparative biology and taxonomic classification.</title>
        <authorList>
            <person name="Goeker M."/>
        </authorList>
    </citation>
    <scope>NUCLEOTIDE SEQUENCE [LARGE SCALE GENOMIC DNA]</scope>
    <source>
        <strain evidence="2 3">DSM 22071</strain>
    </source>
</reference>
<feature type="domain" description="SGNH hydrolase-type esterase" evidence="1">
    <location>
        <begin position="26"/>
        <end position="184"/>
    </location>
</feature>